<keyword evidence="7" id="KW-0808">Transferase</keyword>
<evidence type="ECO:0000313" key="8">
    <source>
        <dbReference type="Proteomes" id="UP001523550"/>
    </source>
</evidence>
<dbReference type="InterPro" id="IPR036388">
    <property type="entry name" value="WH-like_DNA-bd_sf"/>
</dbReference>
<keyword evidence="3" id="KW-0805">Transcription regulation</keyword>
<evidence type="ECO:0000256" key="1">
    <source>
        <dbReference type="ARBA" id="ARBA00005384"/>
    </source>
</evidence>
<dbReference type="SUPFAM" id="SSF53383">
    <property type="entry name" value="PLP-dependent transferases"/>
    <property type="match status" value="1"/>
</dbReference>
<gene>
    <name evidence="7" type="ORF">J2T60_001574</name>
</gene>
<evidence type="ECO:0000259" key="6">
    <source>
        <dbReference type="PROSITE" id="PS50949"/>
    </source>
</evidence>
<dbReference type="InterPro" id="IPR015421">
    <property type="entry name" value="PyrdxlP-dep_Trfase_major"/>
</dbReference>
<dbReference type="Gene3D" id="1.10.10.10">
    <property type="entry name" value="Winged helix-like DNA-binding domain superfamily/Winged helix DNA-binding domain"/>
    <property type="match status" value="1"/>
</dbReference>
<evidence type="ECO:0000256" key="5">
    <source>
        <dbReference type="ARBA" id="ARBA00023163"/>
    </source>
</evidence>
<dbReference type="CDD" id="cd00609">
    <property type="entry name" value="AAT_like"/>
    <property type="match status" value="1"/>
</dbReference>
<organism evidence="7 8">
    <name type="scientific">Natronospira proteinivora</name>
    <dbReference type="NCBI Taxonomy" id="1807133"/>
    <lineage>
        <taxon>Bacteria</taxon>
        <taxon>Pseudomonadati</taxon>
        <taxon>Pseudomonadota</taxon>
        <taxon>Gammaproteobacteria</taxon>
        <taxon>Natronospirales</taxon>
        <taxon>Natronospiraceae</taxon>
        <taxon>Natronospira</taxon>
    </lineage>
</organism>
<accession>A0ABT1G8D3</accession>
<dbReference type="SUPFAM" id="SSF46785">
    <property type="entry name" value="Winged helix' DNA-binding domain"/>
    <property type="match status" value="1"/>
</dbReference>
<dbReference type="PROSITE" id="PS50949">
    <property type="entry name" value="HTH_GNTR"/>
    <property type="match status" value="1"/>
</dbReference>
<dbReference type="InterPro" id="IPR036390">
    <property type="entry name" value="WH_DNA-bd_sf"/>
</dbReference>
<dbReference type="EMBL" id="JALJYF010000002">
    <property type="protein sequence ID" value="MCP1727574.1"/>
    <property type="molecule type" value="Genomic_DNA"/>
</dbReference>
<keyword evidence="7" id="KW-0032">Aminotransferase</keyword>
<proteinExistence type="inferred from homology"/>
<evidence type="ECO:0000313" key="7">
    <source>
        <dbReference type="EMBL" id="MCP1727574.1"/>
    </source>
</evidence>
<dbReference type="RefSeq" id="WP_253447977.1">
    <property type="nucleotide sequence ID" value="NZ_JALJYF010000002.1"/>
</dbReference>
<keyword evidence="8" id="KW-1185">Reference proteome</keyword>
<reference evidence="7 8" key="1">
    <citation type="submission" date="2022-03" db="EMBL/GenBank/DDBJ databases">
        <title>Genomic Encyclopedia of Type Strains, Phase III (KMG-III): the genomes of soil and plant-associated and newly described type strains.</title>
        <authorList>
            <person name="Whitman W."/>
        </authorList>
    </citation>
    <scope>NUCLEOTIDE SEQUENCE [LARGE SCALE GENOMIC DNA]</scope>
    <source>
        <strain evidence="7 8">BSker1</strain>
    </source>
</reference>
<name>A0ABT1G8D3_9GAMM</name>
<evidence type="ECO:0000256" key="4">
    <source>
        <dbReference type="ARBA" id="ARBA00023125"/>
    </source>
</evidence>
<dbReference type="SMART" id="SM00345">
    <property type="entry name" value="HTH_GNTR"/>
    <property type="match status" value="1"/>
</dbReference>
<dbReference type="PANTHER" id="PTHR46577">
    <property type="entry name" value="HTH-TYPE TRANSCRIPTIONAL REGULATORY PROTEIN GABR"/>
    <property type="match status" value="1"/>
</dbReference>
<comment type="similarity">
    <text evidence="1">In the C-terminal section; belongs to the class-I pyridoxal-phosphate-dependent aminotransferase family.</text>
</comment>
<dbReference type="CDD" id="cd07377">
    <property type="entry name" value="WHTH_GntR"/>
    <property type="match status" value="1"/>
</dbReference>
<dbReference type="Pfam" id="PF00155">
    <property type="entry name" value="Aminotran_1_2"/>
    <property type="match status" value="1"/>
</dbReference>
<feature type="domain" description="HTH gntR-type" evidence="6">
    <location>
        <begin position="9"/>
        <end position="77"/>
    </location>
</feature>
<sequence>MFIRLDGEGPIYRQIYRQVRDAILAGQLPPGSRLPATRPLARKLGVARITVIQAYEQLDAEGYLDSRRGAGTRVAAALEGLLEARFTGHDAPIPRLSSLARYAADNRPGRPVGRNTPILDWDFQYGRPAVSREMLSDWRRSLRQAAISPRIGYPDPMGEPDLRESLAAHLREHRGLLADPARIMVVSGTQQALDLIGRCILNPGDGVVLEEPQYQGTRHAFSAIGARLLGLPVDGDGLRTATLPDDPGHYEAPIKLACVTPSHQFPLGGVLPVSRRLALLQWASRQDAWIIEDDYDSDYRHEGGTLQSLYSLDRSRRVIYIGTFSKVLFPGLRLGYLVLPSTWVEPMRQLKWLNDRGSPALEQRALAELFRSGAFRRHLERNARQLSERREALVAALREHFGQAVEILGARAGMHLVARWPDHPPEQSTALIQTAAKHGIGIYATSPYYLHSHPTSLELLLGYATLEPEQIREGIKRLKKLWSVLH</sequence>
<dbReference type="Gene3D" id="3.40.640.10">
    <property type="entry name" value="Type I PLP-dependent aspartate aminotransferase-like (Major domain)"/>
    <property type="match status" value="1"/>
</dbReference>
<dbReference type="InterPro" id="IPR051446">
    <property type="entry name" value="HTH_trans_reg/aminotransferase"/>
</dbReference>
<dbReference type="InterPro" id="IPR004839">
    <property type="entry name" value="Aminotransferase_I/II_large"/>
</dbReference>
<dbReference type="Proteomes" id="UP001523550">
    <property type="component" value="Unassembled WGS sequence"/>
</dbReference>
<dbReference type="GO" id="GO:0008483">
    <property type="term" value="F:transaminase activity"/>
    <property type="evidence" value="ECO:0007669"/>
    <property type="project" value="UniProtKB-KW"/>
</dbReference>
<dbReference type="PANTHER" id="PTHR46577:SF1">
    <property type="entry name" value="HTH-TYPE TRANSCRIPTIONAL REGULATORY PROTEIN GABR"/>
    <property type="match status" value="1"/>
</dbReference>
<keyword evidence="5" id="KW-0804">Transcription</keyword>
<protein>
    <submittedName>
        <fullName evidence="7">GntR family transcriptional regulator/MocR family aminotransferase</fullName>
    </submittedName>
</protein>
<evidence type="ECO:0000256" key="2">
    <source>
        <dbReference type="ARBA" id="ARBA00022898"/>
    </source>
</evidence>
<evidence type="ECO:0000256" key="3">
    <source>
        <dbReference type="ARBA" id="ARBA00023015"/>
    </source>
</evidence>
<comment type="caution">
    <text evidence="7">The sequence shown here is derived from an EMBL/GenBank/DDBJ whole genome shotgun (WGS) entry which is preliminary data.</text>
</comment>
<dbReference type="InterPro" id="IPR015424">
    <property type="entry name" value="PyrdxlP-dep_Trfase"/>
</dbReference>
<keyword evidence="2" id="KW-0663">Pyridoxal phosphate</keyword>
<dbReference type="InterPro" id="IPR000524">
    <property type="entry name" value="Tscrpt_reg_HTH_GntR"/>
</dbReference>
<dbReference type="PRINTS" id="PR00035">
    <property type="entry name" value="HTHGNTR"/>
</dbReference>
<dbReference type="Pfam" id="PF00392">
    <property type="entry name" value="GntR"/>
    <property type="match status" value="1"/>
</dbReference>
<keyword evidence="4" id="KW-0238">DNA-binding</keyword>